<dbReference type="Proteomes" id="UP000007819">
    <property type="component" value="Unassembled WGS sequence"/>
</dbReference>
<dbReference type="EnsemblMetazoa" id="XM_008191359.3">
    <property type="protein sequence ID" value="XP_008189581.1"/>
    <property type="gene ID" value="LOC100574471"/>
</dbReference>
<dbReference type="AlphaFoldDB" id="A0A8R2FE09"/>
<organism evidence="1 2">
    <name type="scientific">Acyrthosiphon pisum</name>
    <name type="common">Pea aphid</name>
    <dbReference type="NCBI Taxonomy" id="7029"/>
    <lineage>
        <taxon>Eukaryota</taxon>
        <taxon>Metazoa</taxon>
        <taxon>Ecdysozoa</taxon>
        <taxon>Arthropoda</taxon>
        <taxon>Hexapoda</taxon>
        <taxon>Insecta</taxon>
        <taxon>Pterygota</taxon>
        <taxon>Neoptera</taxon>
        <taxon>Paraneoptera</taxon>
        <taxon>Hemiptera</taxon>
        <taxon>Sternorrhyncha</taxon>
        <taxon>Aphidomorpha</taxon>
        <taxon>Aphidoidea</taxon>
        <taxon>Aphididae</taxon>
        <taxon>Macrosiphini</taxon>
        <taxon>Acyrthosiphon</taxon>
    </lineage>
</organism>
<dbReference type="RefSeq" id="XP_008189581.1">
    <property type="nucleotide sequence ID" value="XM_008191359.3"/>
</dbReference>
<sequence>MSLLHNGHTQVISLLNVRRVWKRQITRREAGLHSLNLLKNHCNVSLCSFTSNPRAAISLWPLPSSINSTYNGILISTSLKCFKFFLHP</sequence>
<protein>
    <submittedName>
        <fullName evidence="1">Uncharacterized protein</fullName>
    </submittedName>
</protein>
<name>A0A8R2FE09_ACYPI</name>
<dbReference type="GeneID" id="100574471"/>
<keyword evidence="2" id="KW-1185">Reference proteome</keyword>
<proteinExistence type="predicted"/>
<reference evidence="1" key="2">
    <citation type="submission" date="2022-06" db="UniProtKB">
        <authorList>
            <consortium name="EnsemblMetazoa"/>
        </authorList>
    </citation>
    <scope>IDENTIFICATION</scope>
</reference>
<evidence type="ECO:0000313" key="2">
    <source>
        <dbReference type="Proteomes" id="UP000007819"/>
    </source>
</evidence>
<accession>A0A8R2FE09</accession>
<reference evidence="2" key="1">
    <citation type="submission" date="2010-06" db="EMBL/GenBank/DDBJ databases">
        <authorList>
            <person name="Jiang H."/>
            <person name="Abraham K."/>
            <person name="Ali S."/>
            <person name="Alsbrooks S.L."/>
            <person name="Anim B.N."/>
            <person name="Anosike U.S."/>
            <person name="Attaway T."/>
            <person name="Bandaranaike D.P."/>
            <person name="Battles P.K."/>
            <person name="Bell S.N."/>
            <person name="Bell A.V."/>
            <person name="Beltran B."/>
            <person name="Bickham C."/>
            <person name="Bustamante Y."/>
            <person name="Caleb T."/>
            <person name="Canada A."/>
            <person name="Cardenas V."/>
            <person name="Carter K."/>
            <person name="Chacko J."/>
            <person name="Chandrabose M.N."/>
            <person name="Chavez D."/>
            <person name="Chavez A."/>
            <person name="Chen L."/>
            <person name="Chu H.-S."/>
            <person name="Claassen K.J."/>
            <person name="Cockrell R."/>
            <person name="Collins M."/>
            <person name="Cooper J.A."/>
            <person name="Cree A."/>
            <person name="Curry S.M."/>
            <person name="Da Y."/>
            <person name="Dao M.D."/>
            <person name="Das B."/>
            <person name="Davila M.-L."/>
            <person name="Davy-Carroll L."/>
            <person name="Denson S."/>
            <person name="Dinh H."/>
            <person name="Ebong V.E."/>
            <person name="Edwards J.R."/>
            <person name="Egan A."/>
            <person name="El-Daye J."/>
            <person name="Escobedo L."/>
            <person name="Fernandez S."/>
            <person name="Fernando P.R."/>
            <person name="Flagg N."/>
            <person name="Forbes L.D."/>
            <person name="Fowler R.G."/>
            <person name="Fu Q."/>
            <person name="Gabisi R.A."/>
            <person name="Ganer J."/>
            <person name="Garbino Pronczuk A."/>
            <person name="Garcia R.M."/>
            <person name="Garner T."/>
            <person name="Garrett T.E."/>
            <person name="Gonzalez D.A."/>
            <person name="Hamid H."/>
            <person name="Hawkins E.S."/>
            <person name="Hirani K."/>
            <person name="Hogues M.E."/>
            <person name="Hollins B."/>
            <person name="Hsiao C.-H."/>
            <person name="Jabil R."/>
            <person name="James M.L."/>
            <person name="Jhangiani S.N."/>
            <person name="Johnson B."/>
            <person name="Johnson Q."/>
            <person name="Joshi V."/>
            <person name="Kalu J.B."/>
            <person name="Kam C."/>
            <person name="Kashfia A."/>
            <person name="Keebler J."/>
            <person name="Kisamo H."/>
            <person name="Kovar C.L."/>
            <person name="Lago L.A."/>
            <person name="Lai C.-Y."/>
            <person name="Laidlaw J."/>
            <person name="Lara F."/>
            <person name="Le T.-K."/>
            <person name="Lee S.L."/>
            <person name="Legall F.H."/>
            <person name="Lemon S.J."/>
            <person name="Lewis L.R."/>
            <person name="Li B."/>
            <person name="Liu Y."/>
            <person name="Liu Y.-S."/>
            <person name="Lopez J."/>
            <person name="Lozado R.J."/>
            <person name="Lu J."/>
            <person name="Madu R.C."/>
            <person name="Maheshwari M."/>
            <person name="Maheshwari R."/>
            <person name="Malloy K."/>
            <person name="Martinez E."/>
            <person name="Mathew T."/>
            <person name="Mercado I.C."/>
            <person name="Mercado C."/>
            <person name="Meyer B."/>
            <person name="Montgomery K."/>
            <person name="Morgan M.B."/>
            <person name="Munidasa M."/>
            <person name="Nazareth L.V."/>
            <person name="Nelson J."/>
            <person name="Ng B.M."/>
            <person name="Nguyen N.B."/>
            <person name="Nguyen P.Q."/>
            <person name="Nguyen T."/>
            <person name="Obregon M."/>
            <person name="Okwuonu G.O."/>
            <person name="Onwere C.G."/>
            <person name="Orozco G."/>
            <person name="Parra A."/>
            <person name="Patel S."/>
            <person name="Patil S."/>
            <person name="Perez A."/>
            <person name="Perez Y."/>
            <person name="Pham C."/>
            <person name="Primus E.L."/>
            <person name="Pu L.-L."/>
            <person name="Puazo M."/>
            <person name="Qin X."/>
            <person name="Quiroz J.B."/>
            <person name="Reese J."/>
            <person name="Richards S."/>
            <person name="Rives C.M."/>
            <person name="Robberts R."/>
            <person name="Ruiz S.J."/>
            <person name="Ruiz M.J."/>
            <person name="Santibanez J."/>
            <person name="Schneider B.W."/>
            <person name="Sisson I."/>
            <person name="Smith M."/>
            <person name="Sodergren E."/>
            <person name="Song X.-Z."/>
            <person name="Song B.B."/>
            <person name="Summersgill H."/>
            <person name="Thelus R."/>
            <person name="Thornton R.D."/>
            <person name="Trejos Z.Y."/>
            <person name="Usmani K."/>
            <person name="Vattathil S."/>
            <person name="Villasana D."/>
            <person name="Walker D.L."/>
            <person name="Wang S."/>
            <person name="Wang K."/>
            <person name="White C.S."/>
            <person name="Williams A.C."/>
            <person name="Williamson J."/>
            <person name="Wilson K."/>
            <person name="Woghiren I.O."/>
            <person name="Woodworth J.R."/>
            <person name="Worley K.C."/>
            <person name="Wright R.A."/>
            <person name="Wu W."/>
            <person name="Young L."/>
            <person name="Zhang L."/>
            <person name="Zhang J."/>
            <person name="Zhu Y."/>
            <person name="Muzny D.M."/>
            <person name="Weinstock G."/>
            <person name="Gibbs R.A."/>
        </authorList>
    </citation>
    <scope>NUCLEOTIDE SEQUENCE [LARGE SCALE GENOMIC DNA]</scope>
    <source>
        <strain evidence="2">LSR1</strain>
    </source>
</reference>
<evidence type="ECO:0000313" key="1">
    <source>
        <dbReference type="EnsemblMetazoa" id="XP_008189581.1"/>
    </source>
</evidence>